<accession>A0A363NWH4</accession>
<keyword evidence="5" id="KW-1185">Reference proteome</keyword>
<dbReference type="Gene3D" id="2.30.38.10">
    <property type="entry name" value="Luciferase, Domain 3"/>
    <property type="match status" value="1"/>
</dbReference>
<sequence>MLNLQEPGAINKIDENELLNLFNRTDWSYDTDATLVSLYRQALQKYPQHAAAHFGRQRISYEELESRSEQLKDLLMENNIGPGSYVPILFDRSIDWLVSVLAAVKTGAAYVPIDPAYPGKRIQDIINDINATVILISADLLDRVEQLAVKYIDPSSLSYATSYKSIYPEAVVTADTVAYTIFTSGSTGKPKGVKVKHRSIQHLITWHNDYFMVRPDSRLSLVAGLGFDICVWETWSALCSGATLYIANNEERTNAAALITFFNTYHITHGFVPTVLAPALVSLSRSYRDLQLKYLFTAGEKLKPILTENLNYELIDYYGPTECTVYATFRKVKDSEGAYISSIGGPIANTRAYILNEEKKLVPIGAAGELYIGGVAVADGYLNNPTLTAEKFIPNPFRQGERLYCTGDLAQWNADGSLVFLGRKDKQVKIRGYRIELAEIEGAIALQPAVKENIVIARDNKNGNQYLIAFIVCESHIQVDLHAIRQRLKQLLPGYMIPSQLIQVGQIPVTTNGKTDLNRLYELADQEAADSLLLEPPTNPTEKLIATIWSEELERPIINVTDNFFDIGGDSFLVAVVILAIGERLNTKVYIRDIYQHPVLQDLSNMLIARTKEQEVPVEDVEPYVELQNDVYLKPETVFTQPFDSRQLTDPQAILLTGITGFVGIHLIQDLLSSTSASIYCLIRAQNPFQAIEKIKACFNEYKIPYTDKQFERIIPVIGDLTHESLGISTMRYDELADKIDIIYHSASSVNFIEPYSYMKQPNVEGLREIVHFASLKKTKCLVLLSTISVYSWGHIFTGKTVMKEDDDIAQNLLSVSKDIGYVRSKWVMEAIADLAREQGLPLITYRLGYAMCHSRSGASAPYQWWSGLVKNCFDYNSYPALDELREGLITVDYMTRAISHISTNPEAIGKKFNLIARPETNLTLIEFFNLLNTYYNFDLKPLSYKNWRKQWEDDNRNRLYPLTSLFKDNMHDGLSTVELYQNTYIWDCSNVIQFLEGTDIHEPVFDKELLGNYLSYLGIPVE</sequence>
<dbReference type="InterPro" id="IPR010080">
    <property type="entry name" value="Thioester_reductase-like_dom"/>
</dbReference>
<dbReference type="OrthoDB" id="4317020at2"/>
<dbReference type="PANTHER" id="PTHR44845:SF6">
    <property type="entry name" value="BETA-ALANINE-ACTIVATING ENZYME"/>
    <property type="match status" value="1"/>
</dbReference>
<evidence type="ECO:0000313" key="4">
    <source>
        <dbReference type="EMBL" id="PUV25011.1"/>
    </source>
</evidence>
<feature type="domain" description="Carrier" evidence="3">
    <location>
        <begin position="536"/>
        <end position="611"/>
    </location>
</feature>
<proteinExistence type="predicted"/>
<dbReference type="Gene3D" id="3.40.50.720">
    <property type="entry name" value="NAD(P)-binding Rossmann-like Domain"/>
    <property type="match status" value="1"/>
</dbReference>
<dbReference type="InterPro" id="IPR013120">
    <property type="entry name" value="FAR_NAD-bd"/>
</dbReference>
<dbReference type="SUPFAM" id="SSF51735">
    <property type="entry name" value="NAD(P)-binding Rossmann-fold domains"/>
    <property type="match status" value="1"/>
</dbReference>
<dbReference type="PANTHER" id="PTHR44845">
    <property type="entry name" value="CARRIER DOMAIN-CONTAINING PROTEIN"/>
    <property type="match status" value="1"/>
</dbReference>
<dbReference type="Pfam" id="PF00501">
    <property type="entry name" value="AMP-binding"/>
    <property type="match status" value="1"/>
</dbReference>
<dbReference type="Gene3D" id="3.40.50.980">
    <property type="match status" value="2"/>
</dbReference>
<dbReference type="Gene3D" id="1.10.1200.10">
    <property type="entry name" value="ACP-like"/>
    <property type="match status" value="1"/>
</dbReference>
<protein>
    <submittedName>
        <fullName evidence="4">Thioester reductase</fullName>
    </submittedName>
</protein>
<evidence type="ECO:0000256" key="1">
    <source>
        <dbReference type="ARBA" id="ARBA00022450"/>
    </source>
</evidence>
<dbReference type="InterPro" id="IPR010071">
    <property type="entry name" value="AA_adenyl_dom"/>
</dbReference>
<dbReference type="RefSeq" id="WP_108633343.1">
    <property type="nucleotide sequence ID" value="NZ_QCXX01000002.1"/>
</dbReference>
<keyword evidence="2" id="KW-0597">Phosphoprotein</keyword>
<dbReference type="Pfam" id="PF07993">
    <property type="entry name" value="NAD_binding_4"/>
    <property type="match status" value="1"/>
</dbReference>
<dbReference type="InterPro" id="IPR045851">
    <property type="entry name" value="AMP-bd_C_sf"/>
</dbReference>
<dbReference type="InterPro" id="IPR000873">
    <property type="entry name" value="AMP-dep_synth/lig_dom"/>
</dbReference>
<comment type="caution">
    <text evidence="4">The sequence shown here is derived from an EMBL/GenBank/DDBJ whole genome shotgun (WGS) entry which is preliminary data.</text>
</comment>
<dbReference type="InterPro" id="IPR036736">
    <property type="entry name" value="ACP-like_sf"/>
</dbReference>
<dbReference type="FunFam" id="3.40.50.980:FF:000001">
    <property type="entry name" value="Non-ribosomal peptide synthetase"/>
    <property type="match status" value="1"/>
</dbReference>
<dbReference type="NCBIfam" id="TIGR01733">
    <property type="entry name" value="AA-adenyl-dom"/>
    <property type="match status" value="1"/>
</dbReference>
<gene>
    <name evidence="4" type="ORF">DCO56_08690</name>
</gene>
<dbReference type="InterPro" id="IPR009081">
    <property type="entry name" value="PP-bd_ACP"/>
</dbReference>
<evidence type="ECO:0000313" key="5">
    <source>
        <dbReference type="Proteomes" id="UP000250831"/>
    </source>
</evidence>
<dbReference type="Proteomes" id="UP000250831">
    <property type="component" value="Unassembled WGS sequence"/>
</dbReference>
<dbReference type="Gene3D" id="3.30.300.30">
    <property type="match status" value="1"/>
</dbReference>
<dbReference type="PROSITE" id="PS50075">
    <property type="entry name" value="CARRIER"/>
    <property type="match status" value="1"/>
</dbReference>
<dbReference type="InterPro" id="IPR036291">
    <property type="entry name" value="NAD(P)-bd_dom_sf"/>
</dbReference>
<dbReference type="SUPFAM" id="SSF47336">
    <property type="entry name" value="ACP-like"/>
    <property type="match status" value="1"/>
</dbReference>
<evidence type="ECO:0000256" key="2">
    <source>
        <dbReference type="ARBA" id="ARBA00022553"/>
    </source>
</evidence>
<dbReference type="EMBL" id="QCXX01000002">
    <property type="protein sequence ID" value="PUV25011.1"/>
    <property type="molecule type" value="Genomic_DNA"/>
</dbReference>
<dbReference type="Pfam" id="PF00550">
    <property type="entry name" value="PP-binding"/>
    <property type="match status" value="1"/>
</dbReference>
<keyword evidence="1" id="KW-0596">Phosphopantetheine</keyword>
<dbReference type="AlphaFoldDB" id="A0A363NWH4"/>
<dbReference type="Pfam" id="PF13193">
    <property type="entry name" value="AMP-binding_C"/>
    <property type="match status" value="1"/>
</dbReference>
<reference evidence="4 5" key="1">
    <citation type="submission" date="2018-04" db="EMBL/GenBank/DDBJ databases">
        <title>Sphingobacterium sp. M46 Genome.</title>
        <authorList>
            <person name="Cheng J."/>
            <person name="Li Y."/>
        </authorList>
    </citation>
    <scope>NUCLEOTIDE SEQUENCE [LARGE SCALE GENOMIC DNA]</scope>
    <source>
        <strain evidence="4 5">M46</strain>
    </source>
</reference>
<dbReference type="SUPFAM" id="SSF56801">
    <property type="entry name" value="Acetyl-CoA synthetase-like"/>
    <property type="match status" value="1"/>
</dbReference>
<dbReference type="NCBIfam" id="TIGR01746">
    <property type="entry name" value="Thioester-redct"/>
    <property type="match status" value="1"/>
</dbReference>
<dbReference type="CDD" id="cd05930">
    <property type="entry name" value="A_NRPS"/>
    <property type="match status" value="1"/>
</dbReference>
<organism evidence="4 5">
    <name type="scientific">Sphingobacterium athyrii</name>
    <dbReference type="NCBI Taxonomy" id="2152717"/>
    <lineage>
        <taxon>Bacteria</taxon>
        <taxon>Pseudomonadati</taxon>
        <taxon>Bacteroidota</taxon>
        <taxon>Sphingobacteriia</taxon>
        <taxon>Sphingobacteriales</taxon>
        <taxon>Sphingobacteriaceae</taxon>
        <taxon>Sphingobacterium</taxon>
    </lineage>
</organism>
<dbReference type="FunFam" id="2.30.38.10:FF:000001">
    <property type="entry name" value="Non-ribosomal peptide synthetase PvdI"/>
    <property type="match status" value="1"/>
</dbReference>
<evidence type="ECO:0000259" key="3">
    <source>
        <dbReference type="PROSITE" id="PS50075"/>
    </source>
</evidence>
<name>A0A363NWH4_9SPHI</name>
<dbReference type="InterPro" id="IPR025110">
    <property type="entry name" value="AMP-bd_C"/>
</dbReference>